<feature type="compositionally biased region" description="Polar residues" evidence="1">
    <location>
        <begin position="533"/>
        <end position="542"/>
    </location>
</feature>
<accession>A0ABU6T918</accession>
<sequence>MPVGFWCTENFDRITKQWGKTITIDDRTEESKSYTTARVLIDCFQWEKIHEWITVTVEDKSFHVFVKEFGSEIYSIQSHPDLVEDCSATMVDDRLETRVLENPVEVETSLASPNDSNLDLQRFVDPLIEEIIMSRWKNVHLINCEREICSVPLSELIHLEKDLVSCSIEVGGELLMGFDPALFEAQITSKKLDDEKRVFKAAVGPYYENKMESGRSDSLSFPPRFGLDRGFTNGLDALARSSNIPNPESENSESGWIKAVKTVPKCPSSSIVRETRERGTSDFLTNNSNLSPCGNDEVIEGKAKSKKDDVNGESENSFDDRVQQGREKGNTPLADCEEGSVETLYRLTEKEFLGGDSRVNLLPANYEGDDQLIGGARIGTTARDDESNSSETLYYINKEVLREQWQSESLKEIEVGCDLETESQGGCANGDIQSEIEGSNETMCRINIGNSTNSGSLCDSIEDDSSAEFCANEEIWCRGGLSFDSGDEEEVRSKLSRRKRLEGKKRTDLKPKDQRQGKRPPCIQGRTLATRKLMSSTKSKLK</sequence>
<feature type="region of interest" description="Disordered" evidence="1">
    <location>
        <begin position="302"/>
        <end position="337"/>
    </location>
</feature>
<feature type="compositionally biased region" description="Basic and acidic residues" evidence="1">
    <location>
        <begin position="318"/>
        <end position="329"/>
    </location>
</feature>
<dbReference type="EMBL" id="JASCZI010090701">
    <property type="protein sequence ID" value="MED6145221.1"/>
    <property type="molecule type" value="Genomic_DNA"/>
</dbReference>
<comment type="caution">
    <text evidence="2">The sequence shown here is derived from an EMBL/GenBank/DDBJ whole genome shotgun (WGS) entry which is preliminary data.</text>
</comment>
<feature type="region of interest" description="Disordered" evidence="1">
    <location>
        <begin position="278"/>
        <end position="297"/>
    </location>
</feature>
<name>A0ABU6T918_9FABA</name>
<organism evidence="2 3">
    <name type="scientific">Stylosanthes scabra</name>
    <dbReference type="NCBI Taxonomy" id="79078"/>
    <lineage>
        <taxon>Eukaryota</taxon>
        <taxon>Viridiplantae</taxon>
        <taxon>Streptophyta</taxon>
        <taxon>Embryophyta</taxon>
        <taxon>Tracheophyta</taxon>
        <taxon>Spermatophyta</taxon>
        <taxon>Magnoliopsida</taxon>
        <taxon>eudicotyledons</taxon>
        <taxon>Gunneridae</taxon>
        <taxon>Pentapetalae</taxon>
        <taxon>rosids</taxon>
        <taxon>fabids</taxon>
        <taxon>Fabales</taxon>
        <taxon>Fabaceae</taxon>
        <taxon>Papilionoideae</taxon>
        <taxon>50 kb inversion clade</taxon>
        <taxon>dalbergioids sensu lato</taxon>
        <taxon>Dalbergieae</taxon>
        <taxon>Pterocarpus clade</taxon>
        <taxon>Stylosanthes</taxon>
    </lineage>
</organism>
<feature type="compositionally biased region" description="Polar residues" evidence="1">
    <location>
        <begin position="282"/>
        <end position="292"/>
    </location>
</feature>
<feature type="compositionally biased region" description="Basic and acidic residues" evidence="1">
    <location>
        <begin position="504"/>
        <end position="516"/>
    </location>
</feature>
<dbReference type="Proteomes" id="UP001341840">
    <property type="component" value="Unassembled WGS sequence"/>
</dbReference>
<gene>
    <name evidence="2" type="ORF">PIB30_023170</name>
</gene>
<evidence type="ECO:0000313" key="2">
    <source>
        <dbReference type="EMBL" id="MED6145221.1"/>
    </source>
</evidence>
<keyword evidence="3" id="KW-1185">Reference proteome</keyword>
<feature type="compositionally biased region" description="Basic residues" evidence="1">
    <location>
        <begin position="494"/>
        <end position="503"/>
    </location>
</feature>
<reference evidence="2 3" key="1">
    <citation type="journal article" date="2023" name="Plants (Basel)">
        <title>Bridging the Gap: Combining Genomics and Transcriptomics Approaches to Understand Stylosanthes scabra, an Orphan Legume from the Brazilian Caatinga.</title>
        <authorList>
            <person name="Ferreira-Neto J.R.C."/>
            <person name="da Silva M.D."/>
            <person name="Binneck E."/>
            <person name="de Melo N.F."/>
            <person name="da Silva R.H."/>
            <person name="de Melo A.L.T.M."/>
            <person name="Pandolfi V."/>
            <person name="Bustamante F.O."/>
            <person name="Brasileiro-Vidal A.C."/>
            <person name="Benko-Iseppon A.M."/>
        </authorList>
    </citation>
    <scope>NUCLEOTIDE SEQUENCE [LARGE SCALE GENOMIC DNA]</scope>
    <source>
        <tissue evidence="2">Leaves</tissue>
    </source>
</reference>
<feature type="region of interest" description="Disordered" evidence="1">
    <location>
        <begin position="485"/>
        <end position="542"/>
    </location>
</feature>
<evidence type="ECO:0000313" key="3">
    <source>
        <dbReference type="Proteomes" id="UP001341840"/>
    </source>
</evidence>
<proteinExistence type="predicted"/>
<protein>
    <submittedName>
        <fullName evidence="2">Uncharacterized protein</fullName>
    </submittedName>
</protein>
<evidence type="ECO:0000256" key="1">
    <source>
        <dbReference type="SAM" id="MobiDB-lite"/>
    </source>
</evidence>